<protein>
    <submittedName>
        <fullName evidence="6">TetR/AcrR family transcriptional regulator</fullName>
    </submittedName>
</protein>
<dbReference type="Gene3D" id="1.10.10.60">
    <property type="entry name" value="Homeodomain-like"/>
    <property type="match status" value="1"/>
</dbReference>
<evidence type="ECO:0000256" key="3">
    <source>
        <dbReference type="ARBA" id="ARBA00023163"/>
    </source>
</evidence>
<dbReference type="PANTHER" id="PTHR47506">
    <property type="entry name" value="TRANSCRIPTIONAL REGULATORY PROTEIN"/>
    <property type="match status" value="1"/>
</dbReference>
<accession>A0AAW3WRY8</accession>
<dbReference type="AlphaFoldDB" id="A0AAW3WRY8"/>
<dbReference type="PROSITE" id="PS50977">
    <property type="entry name" value="HTH_TETR_2"/>
    <property type="match status" value="1"/>
</dbReference>
<keyword evidence="1" id="KW-0805">Transcription regulation</keyword>
<dbReference type="Gene3D" id="1.10.357.10">
    <property type="entry name" value="Tetracycline Repressor, domain 2"/>
    <property type="match status" value="1"/>
</dbReference>
<dbReference type="RefSeq" id="WP_179252763.1">
    <property type="nucleotide sequence ID" value="NZ_JACBIV010000009.1"/>
</dbReference>
<dbReference type="PANTHER" id="PTHR47506:SF1">
    <property type="entry name" value="HTH-TYPE TRANSCRIPTIONAL REGULATOR YJDC"/>
    <property type="match status" value="1"/>
</dbReference>
<evidence type="ECO:0000313" key="7">
    <source>
        <dbReference type="Proteomes" id="UP000659084"/>
    </source>
</evidence>
<feature type="domain" description="HTH tetR-type" evidence="5">
    <location>
        <begin position="16"/>
        <end position="76"/>
    </location>
</feature>
<dbReference type="InterPro" id="IPR011075">
    <property type="entry name" value="TetR_C"/>
</dbReference>
<feature type="DNA-binding region" description="H-T-H motif" evidence="4">
    <location>
        <begin position="39"/>
        <end position="58"/>
    </location>
</feature>
<evidence type="ECO:0000256" key="2">
    <source>
        <dbReference type="ARBA" id="ARBA00023125"/>
    </source>
</evidence>
<evidence type="ECO:0000313" key="6">
    <source>
        <dbReference type="EMBL" id="MBC3213262.1"/>
    </source>
</evidence>
<sequence length="212" mass="23919">MRKDLAERTARGRPKKLDRDDVLEKAMGLFWRFGYEPTSMSQLIEETGTKPSSLYAEFGSKEGLFCAAVDKYLATYGHARDVILEQDDFSLPQVIEQLLRTSVDWFTDTETPAGCFMVVATFGMSAEDEALFNQLSQPRNSAEKKIVECLELRVRQAELPENTNCALLGKYIANFIQGMSVQARNGATREELSGLVDIFMDQWQAISTSCRF</sequence>
<comment type="caution">
    <text evidence="6">The sequence shown here is derived from an EMBL/GenBank/DDBJ whole genome shotgun (WGS) entry which is preliminary data.</text>
</comment>
<dbReference type="SUPFAM" id="SSF48498">
    <property type="entry name" value="Tetracyclin repressor-like, C-terminal domain"/>
    <property type="match status" value="1"/>
</dbReference>
<dbReference type="Pfam" id="PF16925">
    <property type="entry name" value="TetR_C_13"/>
    <property type="match status" value="1"/>
</dbReference>
<evidence type="ECO:0000256" key="1">
    <source>
        <dbReference type="ARBA" id="ARBA00023015"/>
    </source>
</evidence>
<reference evidence="6" key="1">
    <citation type="submission" date="2020-08" db="EMBL/GenBank/DDBJ databases">
        <title>Food and environmental bacterial isolates.</title>
        <authorList>
            <person name="Richter L."/>
            <person name="Du Plessis E.M."/>
            <person name="Duvenage S."/>
            <person name="Allam M."/>
            <person name="Korsten L."/>
        </authorList>
    </citation>
    <scope>NUCLEOTIDE SEQUENCE</scope>
    <source>
        <strain evidence="6">UPMP2127</strain>
    </source>
</reference>
<dbReference type="Proteomes" id="UP000659084">
    <property type="component" value="Unassembled WGS sequence"/>
</dbReference>
<name>A0AAW3WRY8_SERFO</name>
<dbReference type="EMBL" id="JACNYO010000013">
    <property type="protein sequence ID" value="MBC3213262.1"/>
    <property type="molecule type" value="Genomic_DNA"/>
</dbReference>
<dbReference type="InterPro" id="IPR036271">
    <property type="entry name" value="Tet_transcr_reg_TetR-rel_C_sf"/>
</dbReference>
<evidence type="ECO:0000259" key="5">
    <source>
        <dbReference type="PROSITE" id="PS50977"/>
    </source>
</evidence>
<dbReference type="InterPro" id="IPR001647">
    <property type="entry name" value="HTH_TetR"/>
</dbReference>
<evidence type="ECO:0000256" key="4">
    <source>
        <dbReference type="PROSITE-ProRule" id="PRU00335"/>
    </source>
</evidence>
<organism evidence="6 7">
    <name type="scientific">Serratia fonticola</name>
    <dbReference type="NCBI Taxonomy" id="47917"/>
    <lineage>
        <taxon>Bacteria</taxon>
        <taxon>Pseudomonadati</taxon>
        <taxon>Pseudomonadota</taxon>
        <taxon>Gammaproteobacteria</taxon>
        <taxon>Enterobacterales</taxon>
        <taxon>Yersiniaceae</taxon>
        <taxon>Serratia</taxon>
    </lineage>
</organism>
<dbReference type="GO" id="GO:0003677">
    <property type="term" value="F:DNA binding"/>
    <property type="evidence" value="ECO:0007669"/>
    <property type="project" value="UniProtKB-UniRule"/>
</dbReference>
<keyword evidence="3" id="KW-0804">Transcription</keyword>
<gene>
    <name evidence="6" type="ORF">H8J20_14020</name>
</gene>
<proteinExistence type="predicted"/>
<keyword evidence="2 4" id="KW-0238">DNA-binding</keyword>
<dbReference type="InterPro" id="IPR009057">
    <property type="entry name" value="Homeodomain-like_sf"/>
</dbReference>
<dbReference type="SUPFAM" id="SSF46689">
    <property type="entry name" value="Homeodomain-like"/>
    <property type="match status" value="1"/>
</dbReference>
<dbReference type="Pfam" id="PF00440">
    <property type="entry name" value="TetR_N"/>
    <property type="match status" value="1"/>
</dbReference>